<keyword evidence="2" id="KW-1185">Reference proteome</keyword>
<accession>A0A9P6XRQ7</accession>
<gene>
    <name evidence="1" type="ORF">G6F50_017061</name>
</gene>
<dbReference type="Proteomes" id="UP000740926">
    <property type="component" value="Unassembled WGS sequence"/>
</dbReference>
<dbReference type="AlphaFoldDB" id="A0A9P6XRQ7"/>
<evidence type="ECO:0000313" key="1">
    <source>
        <dbReference type="EMBL" id="KAG1530831.1"/>
    </source>
</evidence>
<dbReference type="EMBL" id="JAANIU010011773">
    <property type="protein sequence ID" value="KAG1530831.1"/>
    <property type="molecule type" value="Genomic_DNA"/>
</dbReference>
<comment type="caution">
    <text evidence="1">The sequence shown here is derived from an EMBL/GenBank/DDBJ whole genome shotgun (WGS) entry which is preliminary data.</text>
</comment>
<proteinExistence type="predicted"/>
<organism evidence="1 2">
    <name type="scientific">Rhizopus delemar</name>
    <dbReference type="NCBI Taxonomy" id="936053"/>
    <lineage>
        <taxon>Eukaryota</taxon>
        <taxon>Fungi</taxon>
        <taxon>Fungi incertae sedis</taxon>
        <taxon>Mucoromycota</taxon>
        <taxon>Mucoromycotina</taxon>
        <taxon>Mucoromycetes</taxon>
        <taxon>Mucorales</taxon>
        <taxon>Mucorineae</taxon>
        <taxon>Rhizopodaceae</taxon>
        <taxon>Rhizopus</taxon>
    </lineage>
</organism>
<evidence type="ECO:0000313" key="2">
    <source>
        <dbReference type="Proteomes" id="UP000740926"/>
    </source>
</evidence>
<reference evidence="1 2" key="1">
    <citation type="journal article" date="2020" name="Microb. Genom.">
        <title>Genetic diversity of clinical and environmental Mucorales isolates obtained from an investigation of mucormycosis cases among solid organ transplant recipients.</title>
        <authorList>
            <person name="Nguyen M.H."/>
            <person name="Kaul D."/>
            <person name="Muto C."/>
            <person name="Cheng S.J."/>
            <person name="Richter R.A."/>
            <person name="Bruno V.M."/>
            <person name="Liu G."/>
            <person name="Beyhan S."/>
            <person name="Sundermann A.J."/>
            <person name="Mounaud S."/>
            <person name="Pasculle A.W."/>
            <person name="Nierman W.C."/>
            <person name="Driscoll E."/>
            <person name="Cumbie R."/>
            <person name="Clancy C.J."/>
            <person name="Dupont C.L."/>
        </authorList>
    </citation>
    <scope>NUCLEOTIDE SEQUENCE [LARGE SCALE GENOMIC DNA]</scope>
    <source>
        <strain evidence="1 2">GL24</strain>
    </source>
</reference>
<protein>
    <submittedName>
        <fullName evidence="1">Uncharacterized protein</fullName>
    </submittedName>
</protein>
<name>A0A9P6XRQ7_9FUNG</name>
<sequence>MALDLMEIYPETPELWRLRFTVDGPLPDREACQQAWELIRRYMDEAPEAMPPTFLVDPSHWTTSLLERGPLSAGGAGKEMIERIRAMNWNVFAVPQCSMPGSSAP</sequence>